<dbReference type="PROSITE" id="PS50103">
    <property type="entry name" value="ZF_C3H1"/>
    <property type="match status" value="2"/>
</dbReference>
<evidence type="ECO:0000256" key="8">
    <source>
        <dbReference type="ARBA" id="ARBA00022927"/>
    </source>
</evidence>
<dbReference type="Gene3D" id="4.10.1000.10">
    <property type="entry name" value="Zinc finger, CCCH-type"/>
    <property type="match status" value="2"/>
</dbReference>
<dbReference type="GO" id="GO:0044614">
    <property type="term" value="C:nuclear pore cytoplasmic filaments"/>
    <property type="evidence" value="ECO:0007669"/>
    <property type="project" value="TreeGrafter"/>
</dbReference>
<dbReference type="GO" id="GO:0000822">
    <property type="term" value="F:inositol hexakisphosphate binding"/>
    <property type="evidence" value="ECO:0007669"/>
    <property type="project" value="TreeGrafter"/>
</dbReference>
<dbReference type="InterPro" id="IPR041367">
    <property type="entry name" value="Znf-CCCH_4"/>
</dbReference>
<evidence type="ECO:0000256" key="7">
    <source>
        <dbReference type="ARBA" id="ARBA00022833"/>
    </source>
</evidence>
<dbReference type="InterPro" id="IPR012476">
    <property type="entry name" value="GLE1"/>
</dbReference>
<proteinExistence type="inferred from homology"/>
<dbReference type="InterPro" id="IPR038506">
    <property type="entry name" value="GLE1-like_sf"/>
</dbReference>
<keyword evidence="10" id="KW-0906">Nuclear pore complex</keyword>
<feature type="domain" description="C3H1-type" evidence="16">
    <location>
        <begin position="450"/>
        <end position="477"/>
    </location>
</feature>
<accession>A0A7S4RNA2</accession>
<dbReference type="GO" id="GO:0016973">
    <property type="term" value="P:poly(A)+ mRNA export from nucleus"/>
    <property type="evidence" value="ECO:0007669"/>
    <property type="project" value="InterPro"/>
</dbReference>
<dbReference type="EMBL" id="HBNS01027616">
    <property type="protein sequence ID" value="CAE4620179.1"/>
    <property type="molecule type" value="Transcribed_RNA"/>
</dbReference>
<keyword evidence="9" id="KW-0811">Translocation</keyword>
<feature type="compositionally biased region" description="Low complexity" evidence="15">
    <location>
        <begin position="483"/>
        <end position="495"/>
    </location>
</feature>
<keyword evidence="6" id="KW-0509">mRNA transport</keyword>
<dbReference type="GO" id="GO:0008270">
    <property type="term" value="F:zinc ion binding"/>
    <property type="evidence" value="ECO:0007669"/>
    <property type="project" value="UniProtKB-KW"/>
</dbReference>
<dbReference type="AlphaFoldDB" id="A0A7S4RNA2"/>
<keyword evidence="8" id="KW-0653">Protein transport</keyword>
<comment type="subcellular location">
    <subcellularLocation>
        <location evidence="1">Nucleus</location>
        <location evidence="1">Nuclear pore complex</location>
    </subcellularLocation>
</comment>
<keyword evidence="4 14" id="KW-0479">Metal-binding</keyword>
<evidence type="ECO:0000256" key="10">
    <source>
        <dbReference type="ARBA" id="ARBA00023132"/>
    </source>
</evidence>
<keyword evidence="5 14" id="KW-0863">Zinc-finger</keyword>
<dbReference type="SUPFAM" id="SSF90229">
    <property type="entry name" value="CCCH zinc finger"/>
    <property type="match status" value="2"/>
</dbReference>
<evidence type="ECO:0000256" key="13">
    <source>
        <dbReference type="ARBA" id="ARBA00029983"/>
    </source>
</evidence>
<evidence type="ECO:0000256" key="6">
    <source>
        <dbReference type="ARBA" id="ARBA00022816"/>
    </source>
</evidence>
<evidence type="ECO:0000256" key="12">
    <source>
        <dbReference type="ARBA" id="ARBA00026227"/>
    </source>
</evidence>
<evidence type="ECO:0000256" key="4">
    <source>
        <dbReference type="ARBA" id="ARBA00022723"/>
    </source>
</evidence>
<protein>
    <recommendedName>
        <fullName evidence="12">mRNA export factor GLE1</fullName>
    </recommendedName>
    <alternativeName>
        <fullName evidence="13">Nucleoporin GLE1</fullName>
    </alternativeName>
</protein>
<keyword evidence="11" id="KW-0539">Nucleus</keyword>
<evidence type="ECO:0000256" key="14">
    <source>
        <dbReference type="PROSITE-ProRule" id="PRU00723"/>
    </source>
</evidence>
<name>A0A7S4RNA2_9STRA</name>
<dbReference type="PANTHER" id="PTHR12960">
    <property type="entry name" value="GLE-1-RELATED"/>
    <property type="match status" value="1"/>
</dbReference>
<evidence type="ECO:0000259" key="16">
    <source>
        <dbReference type="PROSITE" id="PS50103"/>
    </source>
</evidence>
<dbReference type="GO" id="GO:0005737">
    <property type="term" value="C:cytoplasm"/>
    <property type="evidence" value="ECO:0007669"/>
    <property type="project" value="TreeGrafter"/>
</dbReference>
<feature type="compositionally biased region" description="Gly residues" evidence="15">
    <location>
        <begin position="539"/>
        <end position="552"/>
    </location>
</feature>
<evidence type="ECO:0000256" key="9">
    <source>
        <dbReference type="ARBA" id="ARBA00023010"/>
    </source>
</evidence>
<dbReference type="GO" id="GO:0015031">
    <property type="term" value="P:protein transport"/>
    <property type="evidence" value="ECO:0007669"/>
    <property type="project" value="UniProtKB-KW"/>
</dbReference>
<feature type="compositionally biased region" description="Low complexity" evidence="15">
    <location>
        <begin position="502"/>
        <end position="529"/>
    </location>
</feature>
<feature type="region of interest" description="Disordered" evidence="15">
    <location>
        <begin position="382"/>
        <end position="406"/>
    </location>
</feature>
<evidence type="ECO:0000256" key="2">
    <source>
        <dbReference type="ARBA" id="ARBA00011056"/>
    </source>
</evidence>
<dbReference type="PANTHER" id="PTHR12960:SF0">
    <property type="entry name" value="MRNA EXPORT FACTOR GLE1"/>
    <property type="match status" value="1"/>
</dbReference>
<sequence length="657" mass="66436">MYLTNKKTSLLYFLHQTLKIPHTHTRTHTSKQQHYSTRGDGFPLAAMLAKLSIETKDIVPILTAHLYTACPVAIPTLPTGGQDGVGESSEEDLMESLGMQKDKNGEYESFDRFLGRTEGLVSIVADIMSSYPENHSLLGGHKGAVIYLERFLAFLPPAPHQVPLLTAPVLVAFLTGAGHMLANKFPDKFRPILDTITNDVMLRLDEGTTGVPSATRLRKLTEDGFDGFKNKLPPGAIPELYDGAEGTGSGVPPAPVAPVGSSMPPMSAGEESNSFTAQTTPFGALPVTQQESQWSQNNAFGGTTNPFGQTENNSMTETAIVPSSGGANPFGSQHQQTTPFGGLTNTPSQGFNSSTPFGGGGSTAPVPFGGTSNPFEAAGGVGGGTNVQPSPFGGGGGGNNSQDNRPPCRFFAQGTCRNGANCTFSHGSTNNAQPNNAFGGGGGGNSNNGTDKKQPCRFFAQGKCRNGANCKFSHETAGGSGGATQSTGAFGASTPFGGGGNNNSQPGSFGGNTQSTPFGGGTPSTPFGGNNAGAQNNPFGGGAQNTPFGGGTQKATPFGGIGANAPTTPFGGGGSNTQTTPFGGGATNTQTTPFGGGAGNTQTTPFGGGGGINAQTTPFGGGGVTNTQTTPFGGGGGGFGSFGGGGINTTAKWAPQR</sequence>
<keyword evidence="7 14" id="KW-0862">Zinc</keyword>
<feature type="compositionally biased region" description="Polar residues" evidence="15">
    <location>
        <begin position="576"/>
        <end position="593"/>
    </location>
</feature>
<evidence type="ECO:0000256" key="11">
    <source>
        <dbReference type="ARBA" id="ARBA00023242"/>
    </source>
</evidence>
<evidence type="ECO:0000313" key="17">
    <source>
        <dbReference type="EMBL" id="CAE4620179.1"/>
    </source>
</evidence>
<gene>
    <name evidence="17" type="ORF">DBRI00130_LOCUS21710</name>
</gene>
<feature type="domain" description="C3H1-type" evidence="16">
    <location>
        <begin position="402"/>
        <end position="429"/>
    </location>
</feature>
<dbReference type="GO" id="GO:0031369">
    <property type="term" value="F:translation initiation factor binding"/>
    <property type="evidence" value="ECO:0007669"/>
    <property type="project" value="TreeGrafter"/>
</dbReference>
<evidence type="ECO:0000256" key="15">
    <source>
        <dbReference type="SAM" id="MobiDB-lite"/>
    </source>
</evidence>
<feature type="region of interest" description="Disordered" evidence="15">
    <location>
        <begin position="476"/>
        <end position="657"/>
    </location>
</feature>
<dbReference type="InterPro" id="IPR000571">
    <property type="entry name" value="Znf_CCCH"/>
</dbReference>
<evidence type="ECO:0000256" key="3">
    <source>
        <dbReference type="ARBA" id="ARBA00022448"/>
    </source>
</evidence>
<keyword evidence="3" id="KW-0813">Transport</keyword>
<feature type="zinc finger region" description="C3H1-type" evidence="14">
    <location>
        <begin position="450"/>
        <end position="477"/>
    </location>
</feature>
<evidence type="ECO:0000256" key="1">
    <source>
        <dbReference type="ARBA" id="ARBA00004567"/>
    </source>
</evidence>
<dbReference type="Pfam" id="PF18044">
    <property type="entry name" value="zf-CCCH_4"/>
    <property type="match status" value="2"/>
</dbReference>
<evidence type="ECO:0000256" key="5">
    <source>
        <dbReference type="ARBA" id="ARBA00022771"/>
    </source>
</evidence>
<dbReference type="InterPro" id="IPR036855">
    <property type="entry name" value="Znf_CCCH_sf"/>
</dbReference>
<organism evidence="17">
    <name type="scientific">Ditylum brightwellii</name>
    <dbReference type="NCBI Taxonomy" id="49249"/>
    <lineage>
        <taxon>Eukaryota</taxon>
        <taxon>Sar</taxon>
        <taxon>Stramenopiles</taxon>
        <taxon>Ochrophyta</taxon>
        <taxon>Bacillariophyta</taxon>
        <taxon>Mediophyceae</taxon>
        <taxon>Lithodesmiophycidae</taxon>
        <taxon>Lithodesmiales</taxon>
        <taxon>Lithodesmiaceae</taxon>
        <taxon>Ditylum</taxon>
    </lineage>
</organism>
<feature type="compositionally biased region" description="Gly residues" evidence="15">
    <location>
        <begin position="632"/>
        <end position="647"/>
    </location>
</feature>
<feature type="zinc finger region" description="C3H1-type" evidence="14">
    <location>
        <begin position="402"/>
        <end position="429"/>
    </location>
</feature>
<dbReference type="GO" id="GO:0005543">
    <property type="term" value="F:phospholipid binding"/>
    <property type="evidence" value="ECO:0007669"/>
    <property type="project" value="TreeGrafter"/>
</dbReference>
<dbReference type="Pfam" id="PF07817">
    <property type="entry name" value="GLE1"/>
    <property type="match status" value="1"/>
</dbReference>
<comment type="similarity">
    <text evidence="2">Belongs to the GLE1 family.</text>
</comment>
<reference evidence="17" key="1">
    <citation type="submission" date="2021-01" db="EMBL/GenBank/DDBJ databases">
        <authorList>
            <person name="Corre E."/>
            <person name="Pelletier E."/>
            <person name="Niang G."/>
            <person name="Scheremetjew M."/>
            <person name="Finn R."/>
            <person name="Kale V."/>
            <person name="Holt S."/>
            <person name="Cochrane G."/>
            <person name="Meng A."/>
            <person name="Brown T."/>
            <person name="Cohen L."/>
        </authorList>
    </citation>
    <scope>NUCLEOTIDE SEQUENCE</scope>
    <source>
        <strain evidence="17">GSO104</strain>
    </source>
</reference>
<dbReference type="SMART" id="SM00356">
    <property type="entry name" value="ZnF_C3H1"/>
    <property type="match status" value="2"/>
</dbReference>
<dbReference type="Gene3D" id="1.25.40.510">
    <property type="entry name" value="GLE1-like"/>
    <property type="match status" value="1"/>
</dbReference>